<dbReference type="InterPro" id="IPR013783">
    <property type="entry name" value="Ig-like_fold"/>
</dbReference>
<dbReference type="Pfam" id="PF07686">
    <property type="entry name" value="V-set"/>
    <property type="match status" value="1"/>
</dbReference>
<dbReference type="GO" id="GO:0042102">
    <property type="term" value="P:positive regulation of T cell proliferation"/>
    <property type="evidence" value="ECO:0007669"/>
    <property type="project" value="TreeGrafter"/>
</dbReference>
<evidence type="ECO:0000256" key="7">
    <source>
        <dbReference type="ARBA" id="ARBA00023157"/>
    </source>
</evidence>
<dbReference type="GO" id="GO:0007166">
    <property type="term" value="P:cell surface receptor signaling pathway"/>
    <property type="evidence" value="ECO:0007669"/>
    <property type="project" value="TreeGrafter"/>
</dbReference>
<feature type="domain" description="Ig-like" evidence="11">
    <location>
        <begin position="1"/>
        <end position="83"/>
    </location>
</feature>
<comment type="subcellular location">
    <subcellularLocation>
        <location evidence="1">Cell membrane</location>
        <topology evidence="1">Single-pass type I membrane protein</topology>
    </subcellularLocation>
</comment>
<keyword evidence="5" id="KW-1133">Transmembrane helix</keyword>
<organism evidence="12 13">
    <name type="scientific">Cyprinus carpio carpio</name>
    <dbReference type="NCBI Taxonomy" id="630221"/>
    <lineage>
        <taxon>Eukaryota</taxon>
        <taxon>Metazoa</taxon>
        <taxon>Chordata</taxon>
        <taxon>Craniata</taxon>
        <taxon>Vertebrata</taxon>
        <taxon>Euteleostomi</taxon>
        <taxon>Actinopterygii</taxon>
        <taxon>Neopterygii</taxon>
        <taxon>Teleostei</taxon>
        <taxon>Ostariophysi</taxon>
        <taxon>Cypriniformes</taxon>
        <taxon>Cyprinidae</taxon>
        <taxon>Cyprininae</taxon>
        <taxon>Cyprinus</taxon>
    </lineage>
</organism>
<evidence type="ECO:0000256" key="9">
    <source>
        <dbReference type="ARBA" id="ARBA00023180"/>
    </source>
</evidence>
<reference evidence="12" key="1">
    <citation type="submission" date="2025-08" db="UniProtKB">
        <authorList>
            <consortium name="Ensembl"/>
        </authorList>
    </citation>
    <scope>IDENTIFICATION</scope>
</reference>
<keyword evidence="8" id="KW-0675">Receptor</keyword>
<dbReference type="GO" id="GO:0071222">
    <property type="term" value="P:cellular response to lipopolysaccharide"/>
    <property type="evidence" value="ECO:0007669"/>
    <property type="project" value="TreeGrafter"/>
</dbReference>
<keyword evidence="4" id="KW-0732">Signal</keyword>
<evidence type="ECO:0000256" key="10">
    <source>
        <dbReference type="ARBA" id="ARBA00023319"/>
    </source>
</evidence>
<evidence type="ECO:0000256" key="1">
    <source>
        <dbReference type="ARBA" id="ARBA00004251"/>
    </source>
</evidence>
<keyword evidence="2" id="KW-1003">Cell membrane</keyword>
<dbReference type="Proteomes" id="UP001108240">
    <property type="component" value="Unplaced"/>
</dbReference>
<dbReference type="InterPro" id="IPR007110">
    <property type="entry name" value="Ig-like_dom"/>
</dbReference>
<protein>
    <recommendedName>
        <fullName evidence="11">Ig-like domain-containing protein</fullName>
    </recommendedName>
</protein>
<evidence type="ECO:0000313" key="12">
    <source>
        <dbReference type="Ensembl" id="ENSCCRP00000117952.1"/>
    </source>
</evidence>
<sequence>MEGLKVEWRKTNSDSETHSYSETVVHLYQDDAEVQQQDYHERAHFFTDQIQHGNFSLRLDNLRAEDEGEYICKVHSQEDHLFSTKIILKMDDCRSLLLHVSGLTVHSPSGPAIVRLGSSGVLPCYVDRRLLEQRRRVEWRRTDSEALVHLYQHGESRPEVQQQDYHDRAHFFTDQIQGHKVNIRN</sequence>
<keyword evidence="10" id="KW-0393">Immunoglobulin domain</keyword>
<evidence type="ECO:0000256" key="4">
    <source>
        <dbReference type="ARBA" id="ARBA00022729"/>
    </source>
</evidence>
<keyword evidence="3" id="KW-0812">Transmembrane</keyword>
<evidence type="ECO:0000313" key="13">
    <source>
        <dbReference type="Proteomes" id="UP001108240"/>
    </source>
</evidence>
<evidence type="ECO:0000256" key="8">
    <source>
        <dbReference type="ARBA" id="ARBA00023170"/>
    </source>
</evidence>
<dbReference type="PANTHER" id="PTHR25466">
    <property type="entry name" value="T-LYMPHOCYTE ACTIVATION ANTIGEN"/>
    <property type="match status" value="1"/>
</dbReference>
<evidence type="ECO:0000256" key="3">
    <source>
        <dbReference type="ARBA" id="ARBA00022692"/>
    </source>
</evidence>
<accession>A0A9J7YDC7</accession>
<dbReference type="GO" id="GO:0031295">
    <property type="term" value="P:T cell costimulation"/>
    <property type="evidence" value="ECO:0007669"/>
    <property type="project" value="TreeGrafter"/>
</dbReference>
<dbReference type="GO" id="GO:0006955">
    <property type="term" value="P:immune response"/>
    <property type="evidence" value="ECO:0007669"/>
    <property type="project" value="TreeGrafter"/>
</dbReference>
<evidence type="ECO:0000256" key="2">
    <source>
        <dbReference type="ARBA" id="ARBA00022475"/>
    </source>
</evidence>
<reference evidence="12" key="2">
    <citation type="submission" date="2025-09" db="UniProtKB">
        <authorList>
            <consortium name="Ensembl"/>
        </authorList>
    </citation>
    <scope>IDENTIFICATION</scope>
</reference>
<dbReference type="Ensembl" id="ENSCCRT00000160715.1">
    <property type="protein sequence ID" value="ENSCCRP00000117952.1"/>
    <property type="gene ID" value="ENSCCRG00000063325.1"/>
</dbReference>
<evidence type="ECO:0000256" key="6">
    <source>
        <dbReference type="ARBA" id="ARBA00023136"/>
    </source>
</evidence>
<keyword evidence="9" id="KW-0325">Glycoprotein</keyword>
<keyword evidence="13" id="KW-1185">Reference proteome</keyword>
<dbReference type="GeneTree" id="ENSGT01030000234938"/>
<evidence type="ECO:0000259" key="11">
    <source>
        <dbReference type="PROSITE" id="PS50835"/>
    </source>
</evidence>
<dbReference type="SUPFAM" id="SSF48726">
    <property type="entry name" value="Immunoglobulin"/>
    <property type="match status" value="2"/>
</dbReference>
<dbReference type="InterPro" id="IPR051713">
    <property type="entry name" value="T-cell_Activation_Regulation"/>
</dbReference>
<dbReference type="GO" id="GO:0009897">
    <property type="term" value="C:external side of plasma membrane"/>
    <property type="evidence" value="ECO:0007669"/>
    <property type="project" value="TreeGrafter"/>
</dbReference>
<dbReference type="InterPro" id="IPR036179">
    <property type="entry name" value="Ig-like_dom_sf"/>
</dbReference>
<dbReference type="GO" id="GO:0042130">
    <property type="term" value="P:negative regulation of T cell proliferation"/>
    <property type="evidence" value="ECO:0007669"/>
    <property type="project" value="TreeGrafter"/>
</dbReference>
<keyword evidence="7" id="KW-1015">Disulfide bond</keyword>
<dbReference type="PANTHER" id="PTHR25466:SF14">
    <property type="entry name" value="BUTYROPHILIN SUBFAMILY 2 MEMBER A2-LIKE-RELATED"/>
    <property type="match status" value="1"/>
</dbReference>
<dbReference type="AlphaFoldDB" id="A0A9J7YDC7"/>
<proteinExistence type="predicted"/>
<dbReference type="PROSITE" id="PS50835">
    <property type="entry name" value="IG_LIKE"/>
    <property type="match status" value="1"/>
</dbReference>
<dbReference type="InterPro" id="IPR013106">
    <property type="entry name" value="Ig_V-set"/>
</dbReference>
<dbReference type="Gene3D" id="2.60.40.10">
    <property type="entry name" value="Immunoglobulins"/>
    <property type="match status" value="2"/>
</dbReference>
<name>A0A9J7YDC7_CYPCA</name>
<keyword evidence="6" id="KW-0472">Membrane</keyword>
<evidence type="ECO:0000256" key="5">
    <source>
        <dbReference type="ARBA" id="ARBA00022989"/>
    </source>
</evidence>